<reference evidence="1 2" key="2">
    <citation type="submission" date="2018-11" db="EMBL/GenBank/DDBJ databases">
        <authorList>
            <consortium name="Pathogen Informatics"/>
        </authorList>
    </citation>
    <scope>NUCLEOTIDE SEQUENCE [LARGE SCALE GENOMIC DNA]</scope>
    <source>
        <strain evidence="1 2">NST_G2</strain>
    </source>
</reference>
<dbReference type="OrthoDB" id="410104at2759"/>
<organism evidence="3">
    <name type="scientific">Schistocephalus solidus</name>
    <name type="common">Tapeworm</name>
    <dbReference type="NCBI Taxonomy" id="70667"/>
    <lineage>
        <taxon>Eukaryota</taxon>
        <taxon>Metazoa</taxon>
        <taxon>Spiralia</taxon>
        <taxon>Lophotrochozoa</taxon>
        <taxon>Platyhelminthes</taxon>
        <taxon>Cestoda</taxon>
        <taxon>Eucestoda</taxon>
        <taxon>Diphyllobothriidea</taxon>
        <taxon>Diphyllobothriidae</taxon>
        <taxon>Schistocephalus</taxon>
    </lineage>
</organism>
<evidence type="ECO:0000313" key="2">
    <source>
        <dbReference type="Proteomes" id="UP000275846"/>
    </source>
</evidence>
<sequence length="130" mass="14668">MSTAARIHGRKDPIPLLRTAEGIDFTENEAKADHLSEFFQSVFSKETRYDYTTDGFEVDTIVETVQFTETTVLKELLGLKECKSPDPDEVPAKLLKVSERVSKTTLYAFPNILPDRKSTSQLDICMDYAA</sequence>
<keyword evidence="2" id="KW-1185">Reference proteome</keyword>
<dbReference type="AlphaFoldDB" id="A0A183TH54"/>
<protein>
    <submittedName>
        <fullName evidence="3">DNA-directed RNA polymerase</fullName>
    </submittedName>
</protein>
<dbReference type="WBParaSite" id="SSLN_0001640501-mRNA-1">
    <property type="protein sequence ID" value="SSLN_0001640501-mRNA-1"/>
    <property type="gene ID" value="SSLN_0001640501"/>
</dbReference>
<gene>
    <name evidence="1" type="ORF">SSLN_LOCUS15802</name>
</gene>
<proteinExistence type="predicted"/>
<evidence type="ECO:0000313" key="1">
    <source>
        <dbReference type="EMBL" id="VDM02188.1"/>
    </source>
</evidence>
<name>A0A183TH54_SCHSO</name>
<dbReference type="Proteomes" id="UP000275846">
    <property type="component" value="Unassembled WGS sequence"/>
</dbReference>
<evidence type="ECO:0000313" key="3">
    <source>
        <dbReference type="WBParaSite" id="SSLN_0001640501-mRNA-1"/>
    </source>
</evidence>
<reference evidence="3" key="1">
    <citation type="submission" date="2016-06" db="UniProtKB">
        <authorList>
            <consortium name="WormBaseParasite"/>
        </authorList>
    </citation>
    <scope>IDENTIFICATION</scope>
</reference>
<dbReference type="EMBL" id="UYSU01040312">
    <property type="protein sequence ID" value="VDM02188.1"/>
    <property type="molecule type" value="Genomic_DNA"/>
</dbReference>
<accession>A0A183TH54</accession>